<proteinExistence type="predicted"/>
<organism evidence="2 3">
    <name type="scientific">Rhizorhapis suberifaciens</name>
    <name type="common">corky root of lettuce</name>
    <dbReference type="NCBI Taxonomy" id="13656"/>
    <lineage>
        <taxon>Bacteria</taxon>
        <taxon>Pseudomonadati</taxon>
        <taxon>Pseudomonadota</taxon>
        <taxon>Alphaproteobacteria</taxon>
        <taxon>Sphingomonadales</taxon>
        <taxon>Sphingomonadaceae</taxon>
        <taxon>Rhizorhapis</taxon>
    </lineage>
</organism>
<sequence length="159" mass="17843">MTIPEKYRNILESHLGEVPVKLGALARDLGIEVFKSSLPPGISGLIEPSDTAECGYRIRLNRHEMTERQRFTLAHEIAHFLLHRQDIGGGVVDDVMYRSALSNRKEVEANKLASQLIMPDKSVREALGRVSHLSVDERVERLASEFRVSQAAMRIKLGV</sequence>
<dbReference type="EMBL" id="JACHOV010000008">
    <property type="protein sequence ID" value="MBB4641958.1"/>
    <property type="molecule type" value="Genomic_DNA"/>
</dbReference>
<gene>
    <name evidence="2" type="ORF">HNQ99_002276</name>
</gene>
<protein>
    <recommendedName>
        <fullName evidence="1">IrrE N-terminal-like domain-containing protein</fullName>
    </recommendedName>
</protein>
<dbReference type="PANTHER" id="PTHR43236:SF2">
    <property type="entry name" value="BLL0069 PROTEIN"/>
    <property type="match status" value="1"/>
</dbReference>
<dbReference type="AlphaFoldDB" id="A0A840HWR0"/>
<name>A0A840HWR0_9SPHN</name>
<comment type="caution">
    <text evidence="2">The sequence shown here is derived from an EMBL/GenBank/DDBJ whole genome shotgun (WGS) entry which is preliminary data.</text>
</comment>
<evidence type="ECO:0000313" key="2">
    <source>
        <dbReference type="EMBL" id="MBB4641958.1"/>
    </source>
</evidence>
<evidence type="ECO:0000313" key="3">
    <source>
        <dbReference type="Proteomes" id="UP000575068"/>
    </source>
</evidence>
<dbReference type="Gene3D" id="1.10.10.2910">
    <property type="match status" value="1"/>
</dbReference>
<dbReference type="InterPro" id="IPR010359">
    <property type="entry name" value="IrrE_HExxH"/>
</dbReference>
<feature type="domain" description="IrrE N-terminal-like" evidence="1">
    <location>
        <begin position="27"/>
        <end position="157"/>
    </location>
</feature>
<dbReference type="RefSeq" id="WP_184475742.1">
    <property type="nucleotide sequence ID" value="NZ_JACHOV010000008.1"/>
</dbReference>
<dbReference type="Proteomes" id="UP000575068">
    <property type="component" value="Unassembled WGS sequence"/>
</dbReference>
<dbReference type="Pfam" id="PF06114">
    <property type="entry name" value="Peptidase_M78"/>
    <property type="match status" value="1"/>
</dbReference>
<evidence type="ECO:0000259" key="1">
    <source>
        <dbReference type="Pfam" id="PF06114"/>
    </source>
</evidence>
<keyword evidence="3" id="KW-1185">Reference proteome</keyword>
<dbReference type="PANTHER" id="PTHR43236">
    <property type="entry name" value="ANTITOXIN HIGA1"/>
    <property type="match status" value="1"/>
</dbReference>
<dbReference type="InterPro" id="IPR052345">
    <property type="entry name" value="Rad_response_metalloprotease"/>
</dbReference>
<reference evidence="2 3" key="1">
    <citation type="submission" date="2020-08" db="EMBL/GenBank/DDBJ databases">
        <title>Genomic Encyclopedia of Type Strains, Phase IV (KMG-IV): sequencing the most valuable type-strain genomes for metagenomic binning, comparative biology and taxonomic classification.</title>
        <authorList>
            <person name="Goeker M."/>
        </authorList>
    </citation>
    <scope>NUCLEOTIDE SEQUENCE [LARGE SCALE GENOMIC DNA]</scope>
    <source>
        <strain evidence="2 3">DSM 7465</strain>
    </source>
</reference>
<accession>A0A840HWR0</accession>